<evidence type="ECO:0000313" key="2">
    <source>
        <dbReference type="Proteomes" id="UP000070133"/>
    </source>
</evidence>
<accession>A0A139HFY4</accession>
<dbReference type="AlphaFoldDB" id="A0A139HFY4"/>
<protein>
    <submittedName>
        <fullName evidence="1">Uncharacterized protein</fullName>
    </submittedName>
</protein>
<organism evidence="1 2">
    <name type="scientific">Pseudocercospora eumusae</name>
    <dbReference type="NCBI Taxonomy" id="321146"/>
    <lineage>
        <taxon>Eukaryota</taxon>
        <taxon>Fungi</taxon>
        <taxon>Dikarya</taxon>
        <taxon>Ascomycota</taxon>
        <taxon>Pezizomycotina</taxon>
        <taxon>Dothideomycetes</taxon>
        <taxon>Dothideomycetidae</taxon>
        <taxon>Mycosphaerellales</taxon>
        <taxon>Mycosphaerellaceae</taxon>
        <taxon>Pseudocercospora</taxon>
    </lineage>
</organism>
<gene>
    <name evidence="1" type="ORF">AC578_6654</name>
</gene>
<proteinExistence type="predicted"/>
<comment type="caution">
    <text evidence="1">The sequence shown here is derived from an EMBL/GenBank/DDBJ whole genome shotgun (WGS) entry which is preliminary data.</text>
</comment>
<dbReference type="EMBL" id="LFZN01000056">
    <property type="protein sequence ID" value="KXT01343.1"/>
    <property type="molecule type" value="Genomic_DNA"/>
</dbReference>
<dbReference type="Proteomes" id="UP000070133">
    <property type="component" value="Unassembled WGS sequence"/>
</dbReference>
<name>A0A139HFY4_9PEZI</name>
<reference evidence="1 2" key="1">
    <citation type="submission" date="2015-07" db="EMBL/GenBank/DDBJ databases">
        <title>Comparative genomics of the Sigatoka disease complex on banana suggests a link between parallel evolutionary changes in Pseudocercospora fijiensis and Pseudocercospora eumusae and increased virulence on the banana host.</title>
        <authorList>
            <person name="Chang T.-C."/>
            <person name="Salvucci A."/>
            <person name="Crous P.W."/>
            <person name="Stergiopoulos I."/>
        </authorList>
    </citation>
    <scope>NUCLEOTIDE SEQUENCE [LARGE SCALE GENOMIC DNA]</scope>
    <source>
        <strain evidence="1 2">CBS 114824</strain>
    </source>
</reference>
<sequence>MVIHSRNGHPGLAVHLTWTRAPHGILDILLVLMPIVDVFRATFDMVILSTGRFLSIRFARPIVISFGIPSRNRANALPRHRVRSTKVHKCRLMMHIDIISLLGMIFYSASTLLECLLNENEAFNFSLVQPNHFLPSAQRRWPPLPDCTFRIRSLGYDTRTAIPRLFDRDVVGGKLGTLQTPTLRALQARHQLVQGHCYFLPLEQCRMF</sequence>
<evidence type="ECO:0000313" key="1">
    <source>
        <dbReference type="EMBL" id="KXT01343.1"/>
    </source>
</evidence>
<keyword evidence="2" id="KW-1185">Reference proteome</keyword>